<organism evidence="2 3">
    <name type="scientific">Saccoglossus kowalevskii</name>
    <name type="common">Acorn worm</name>
    <dbReference type="NCBI Taxonomy" id="10224"/>
    <lineage>
        <taxon>Eukaryota</taxon>
        <taxon>Metazoa</taxon>
        <taxon>Hemichordata</taxon>
        <taxon>Enteropneusta</taxon>
        <taxon>Harrimaniidae</taxon>
        <taxon>Saccoglossus</taxon>
    </lineage>
</organism>
<dbReference type="PANTHER" id="PTHR32301:SF6">
    <property type="entry name" value="GOLVESIN-RELATED"/>
    <property type="match status" value="1"/>
</dbReference>
<feature type="transmembrane region" description="Helical" evidence="1">
    <location>
        <begin position="21"/>
        <end position="49"/>
    </location>
</feature>
<dbReference type="GeneID" id="100376558"/>
<dbReference type="RefSeq" id="XP_002731803.1">
    <property type="nucleotide sequence ID" value="XM_002731757.2"/>
</dbReference>
<proteinExistence type="predicted"/>
<keyword evidence="1" id="KW-0472">Membrane</keyword>
<evidence type="ECO:0000313" key="2">
    <source>
        <dbReference type="Proteomes" id="UP000694865"/>
    </source>
</evidence>
<dbReference type="InterPro" id="IPR005331">
    <property type="entry name" value="Sulfotransferase"/>
</dbReference>
<protein>
    <submittedName>
        <fullName evidence="3">Uncharacterized protein LOC100376558</fullName>
    </submittedName>
</protein>
<dbReference type="InterPro" id="IPR027417">
    <property type="entry name" value="P-loop_NTPase"/>
</dbReference>
<sequence length="428" mass="50100">MHFHQSDEASRHRRDSFIHAYLIVFVRVMASFSRLSLVLLFGVALMAVLKHLRHDVGVVPGDDRKMRVFGEYDNSSNIASDSKGFWPQPTSDVEVKPYIIAADRVMVDEIFLRHPWLQKRSFMPNYYTTSGVDESVYKRRNTSVAFVHLPKAAGITMKMCLDKLANRASERKPLRMKAGTKEYPYEDMPKQKYYVSEFTFGVCDSLNAPCSYFTVLREPYERLISCYQYCRTQDLKDPICMAGNARTSSVNEWAVHQGSYFFRQLLYNFKDACFQTDLYDTIKTYFDKAHYRGPNYYWPPCWYMNKKLLDRKLDKDDKEALLQYVLDNLENWFGVIGIVEDYPITLRLLERAYGQPFYSVCGELEKHKSHYASVSESTEKQKYIDTTKAELAADKEVFDALYYDLKIYEKAVEIFDKQQSAFLRAEIE</sequence>
<evidence type="ECO:0000313" key="3">
    <source>
        <dbReference type="RefSeq" id="XP_002731803.1"/>
    </source>
</evidence>
<dbReference type="Proteomes" id="UP000694865">
    <property type="component" value="Unplaced"/>
</dbReference>
<keyword evidence="2" id="KW-1185">Reference proteome</keyword>
<keyword evidence="1" id="KW-0812">Transmembrane</keyword>
<gene>
    <name evidence="3" type="primary">LOC100376558</name>
</gene>
<dbReference type="Gene3D" id="3.40.50.300">
    <property type="entry name" value="P-loop containing nucleotide triphosphate hydrolases"/>
    <property type="match status" value="1"/>
</dbReference>
<reference evidence="3" key="1">
    <citation type="submission" date="2025-08" db="UniProtKB">
        <authorList>
            <consortium name="RefSeq"/>
        </authorList>
    </citation>
    <scope>IDENTIFICATION</scope>
    <source>
        <tissue evidence="3">Testes</tissue>
    </source>
</reference>
<evidence type="ECO:0000256" key="1">
    <source>
        <dbReference type="SAM" id="Phobius"/>
    </source>
</evidence>
<dbReference type="PANTHER" id="PTHR32301">
    <property type="entry name" value="COUNTIN RECEPTOR CNR3-RELATED"/>
    <property type="match status" value="1"/>
</dbReference>
<dbReference type="Pfam" id="PF03567">
    <property type="entry name" value="Sulfotransfer_2"/>
    <property type="match status" value="1"/>
</dbReference>
<dbReference type="InterPro" id="IPR053259">
    <property type="entry name" value="Golvesin-related_Golgi"/>
</dbReference>
<name>A0ABM0GKD7_SACKO</name>
<accession>A0ABM0GKD7</accession>
<keyword evidence="1" id="KW-1133">Transmembrane helix</keyword>